<keyword evidence="1" id="KW-0472">Membrane</keyword>
<sequence>MFAQLVLGSALVCLTIFITVGFIAIASATLTRNGQWLISGNPFVRLMVSLSGIVLWLLAALSISVWVWAGAFLVLGQFETLEEAVYFSVVSFTTLGFGDVVIGKDWRLLSGIIAANGLILFSLVTAYLIEFIVRLRGARAE</sequence>
<feature type="domain" description="Potassium channel" evidence="2">
    <location>
        <begin position="63"/>
        <end position="133"/>
    </location>
</feature>
<feature type="transmembrane region" description="Helical" evidence="1">
    <location>
        <begin position="108"/>
        <end position="129"/>
    </location>
</feature>
<dbReference type="AlphaFoldDB" id="A0A074MCI6"/>
<evidence type="ECO:0000259" key="2">
    <source>
        <dbReference type="Pfam" id="PF07885"/>
    </source>
</evidence>
<proteinExistence type="predicted"/>
<feature type="transmembrane region" description="Helical" evidence="1">
    <location>
        <begin position="84"/>
        <end position="102"/>
    </location>
</feature>
<evidence type="ECO:0000313" key="3">
    <source>
        <dbReference type="EMBL" id="KEO90480.1"/>
    </source>
</evidence>
<keyword evidence="1" id="KW-0812">Transmembrane</keyword>
<protein>
    <recommendedName>
        <fullName evidence="2">Potassium channel domain-containing protein</fullName>
    </recommendedName>
</protein>
<accession>A0A074MCI6</accession>
<dbReference type="eggNOG" id="ENOG5032YV7">
    <property type="taxonomic scope" value="Bacteria"/>
</dbReference>
<dbReference type="OrthoDB" id="2974133at2"/>
<dbReference type="Pfam" id="PF07885">
    <property type="entry name" value="Ion_trans_2"/>
    <property type="match status" value="1"/>
</dbReference>
<comment type="caution">
    <text evidence="3">The sequence shown here is derived from an EMBL/GenBank/DDBJ whole genome shotgun (WGS) entry which is preliminary data.</text>
</comment>
<name>A0A074MCI6_ERYLO</name>
<evidence type="ECO:0000256" key="1">
    <source>
        <dbReference type="SAM" id="Phobius"/>
    </source>
</evidence>
<dbReference type="STRING" id="1044.EH31_10355"/>
<gene>
    <name evidence="3" type="ORF">EH31_10355</name>
</gene>
<keyword evidence="1" id="KW-1133">Transmembrane helix</keyword>
<dbReference type="Gene3D" id="1.10.287.70">
    <property type="match status" value="1"/>
</dbReference>
<organism evidence="3 4">
    <name type="scientific">Erythrobacter longus</name>
    <dbReference type="NCBI Taxonomy" id="1044"/>
    <lineage>
        <taxon>Bacteria</taxon>
        <taxon>Pseudomonadati</taxon>
        <taxon>Pseudomonadota</taxon>
        <taxon>Alphaproteobacteria</taxon>
        <taxon>Sphingomonadales</taxon>
        <taxon>Erythrobacteraceae</taxon>
        <taxon>Erythrobacter/Porphyrobacter group</taxon>
        <taxon>Erythrobacter</taxon>
    </lineage>
</organism>
<dbReference type="SUPFAM" id="SSF81324">
    <property type="entry name" value="Voltage-gated potassium channels"/>
    <property type="match status" value="1"/>
</dbReference>
<feature type="transmembrane region" description="Helical" evidence="1">
    <location>
        <begin position="52"/>
        <end position="75"/>
    </location>
</feature>
<dbReference type="RefSeq" id="WP_034959928.1">
    <property type="nucleotide sequence ID" value="NZ_JMIW01000003.1"/>
</dbReference>
<reference evidence="3 4" key="1">
    <citation type="submission" date="2014-04" db="EMBL/GenBank/DDBJ databases">
        <title>A comprehensive comparison of genomes of Erythrobacter spp. strains.</title>
        <authorList>
            <person name="Zheng Q."/>
        </authorList>
    </citation>
    <scope>NUCLEOTIDE SEQUENCE [LARGE SCALE GENOMIC DNA]</scope>
    <source>
        <strain evidence="3 4">DSM 6997</strain>
    </source>
</reference>
<dbReference type="InterPro" id="IPR013099">
    <property type="entry name" value="K_chnl_dom"/>
</dbReference>
<keyword evidence="4" id="KW-1185">Reference proteome</keyword>
<dbReference type="EMBL" id="JMIW01000003">
    <property type="protein sequence ID" value="KEO90480.1"/>
    <property type="molecule type" value="Genomic_DNA"/>
</dbReference>
<evidence type="ECO:0000313" key="4">
    <source>
        <dbReference type="Proteomes" id="UP000027647"/>
    </source>
</evidence>
<dbReference type="Proteomes" id="UP000027647">
    <property type="component" value="Unassembled WGS sequence"/>
</dbReference>